<evidence type="ECO:0000313" key="1">
    <source>
        <dbReference type="EMBL" id="KAH7923467.1"/>
    </source>
</evidence>
<gene>
    <name evidence="1" type="ORF">BV22DRAFT_1130614</name>
</gene>
<keyword evidence="1" id="KW-0808">Transferase</keyword>
<accession>A0ACB8BCP7</accession>
<organism evidence="1 2">
    <name type="scientific">Leucogyrophana mollusca</name>
    <dbReference type="NCBI Taxonomy" id="85980"/>
    <lineage>
        <taxon>Eukaryota</taxon>
        <taxon>Fungi</taxon>
        <taxon>Dikarya</taxon>
        <taxon>Basidiomycota</taxon>
        <taxon>Agaricomycotina</taxon>
        <taxon>Agaricomycetes</taxon>
        <taxon>Agaricomycetidae</taxon>
        <taxon>Boletales</taxon>
        <taxon>Boletales incertae sedis</taxon>
        <taxon>Leucogyrophana</taxon>
    </lineage>
</organism>
<keyword evidence="1" id="KW-0489">Methyltransferase</keyword>
<protein>
    <submittedName>
        <fullName evidence="1">S-adenosyl-L-methionine-dependent methyltransferase</fullName>
    </submittedName>
</protein>
<dbReference type="Proteomes" id="UP000790709">
    <property type="component" value="Unassembled WGS sequence"/>
</dbReference>
<evidence type="ECO:0000313" key="2">
    <source>
        <dbReference type="Proteomes" id="UP000790709"/>
    </source>
</evidence>
<dbReference type="EMBL" id="MU266451">
    <property type="protein sequence ID" value="KAH7923467.1"/>
    <property type="molecule type" value="Genomic_DNA"/>
</dbReference>
<name>A0ACB8BCP7_9AGAM</name>
<keyword evidence="2" id="KW-1185">Reference proteome</keyword>
<comment type="caution">
    <text evidence="1">The sequence shown here is derived from an EMBL/GenBank/DDBJ whole genome shotgun (WGS) entry which is preliminary data.</text>
</comment>
<sequence>MPAPIYLPFYADFWRKHRVAHLIATASLENPRLKYSEFISALRITPDASDEVAICATILGRELTADDVRDDGVMAYTSAALEELRDDEKLGLNRVPIIRELFPREDSYTFPKEVKPATSRGKRRTRSHKNVEMEVLKSRNDTVVLPTVGRISNRLFECNIKVAGLELDEEDADYPVVSHQAPFIEHVANPYKVKWIEATDRPRYYKSVSVDDVIYSVGDTVMVVPGDDQDRSRAENHRNTPSQSTNELANTRWFCRICYFYETVDGEKKFHGHWYEHSSKTILQEIGHSHCLYLMMEGCEDIDIDTISQKCNIRELAHDEHEPIEENLEEENDFYSGLMWDSYDASFVDVPPDDIANALSFCPNHRPCFSCGLQKMCEEDSISRPLPGGGYSRYNVKYHVHDFVYVKSGEPSSRYEIAQILKIRAMAKPIELTIRMFGRYDDVVRQVRSRSDELQALECDERRLFKTSKIVKVPADDIDGICYAIYSTDLDEIDNWVQHDDHFYMNQSADSPKAPKLKHLSDLSEDEFVSCEKCHLERVKVLNQRSRLLQKNGPINGMELFSGAGGLGTGFDMTGFVNTKWAVEFSPSAAKTYAANHPDTIVYNQCTNALLQHDLDLRDGKNPPALRSKHGNEKLPPLPKPGDVDFIYGGPPCQSFSAMNHHKATNDIRSTLVCNMLSYVERFRPPYFLLENVVGLLSHKLHHRRHFRSSVKFGVVKFIKRSLLALGGPPTGIKCASEYYKLRSTVLRKVVAAFYSGALSGGSPCPNFLLLRIATRSKDKFCHQSAPLQAITVDDAISDLPLFEWYDPGTILPLSSDEKAKARERQKELGIRVFSALNEDETPKQKYPGFTEPTSYGTEGLNRYQLWMRGDRTNGTKKLRYHYTRRFCAKVVERVVKIPLKPRANHTQLPPKMRVHLARNDDGSYKFKNLYGRIDGQSQFGTALTTVAPNAKGGALLHPSQKRIITVRECARAQGFPDSYEFLSVNDNPRKVVEDQHRQIGNAVPIPLALALGKCLGKALMKMWEKKEREGSPEV</sequence>
<proteinExistence type="predicted"/>
<reference evidence="1" key="1">
    <citation type="journal article" date="2021" name="New Phytol.">
        <title>Evolutionary innovations through gain and loss of genes in the ectomycorrhizal Boletales.</title>
        <authorList>
            <person name="Wu G."/>
            <person name="Miyauchi S."/>
            <person name="Morin E."/>
            <person name="Kuo A."/>
            <person name="Drula E."/>
            <person name="Varga T."/>
            <person name="Kohler A."/>
            <person name="Feng B."/>
            <person name="Cao Y."/>
            <person name="Lipzen A."/>
            <person name="Daum C."/>
            <person name="Hundley H."/>
            <person name="Pangilinan J."/>
            <person name="Johnson J."/>
            <person name="Barry K."/>
            <person name="LaButti K."/>
            <person name="Ng V."/>
            <person name="Ahrendt S."/>
            <person name="Min B."/>
            <person name="Choi I.G."/>
            <person name="Park H."/>
            <person name="Plett J.M."/>
            <person name="Magnuson J."/>
            <person name="Spatafora J.W."/>
            <person name="Nagy L.G."/>
            <person name="Henrissat B."/>
            <person name="Grigoriev I.V."/>
            <person name="Yang Z.L."/>
            <person name="Xu J."/>
            <person name="Martin F.M."/>
        </authorList>
    </citation>
    <scope>NUCLEOTIDE SEQUENCE</scope>
    <source>
        <strain evidence="1">KUC20120723A-06</strain>
    </source>
</reference>